<comment type="subcellular location">
    <subcellularLocation>
        <location evidence="1">Cell membrane</location>
        <topology evidence="1">Multi-pass membrane protein</topology>
    </subcellularLocation>
</comment>
<dbReference type="Pfam" id="PF01219">
    <property type="entry name" value="DAGK_prokar"/>
    <property type="match status" value="1"/>
</dbReference>
<sequence>MINGNNYCMSNGYSIYSKVGVSMKMKKLLDSFNYAIEGMLYAVRTQRNMRIHMIAALLVLTACFFYDISKMELLILLITITMVITAELINTAIECTIDITTNYYHPLAKIAKNVAAAAVLVTAINAIAVGYIVFWKRLEEINFTVINKIKNSDPYMIFLILFIVCIATLIVKAIYGEGTPLKGGMPSGHSALAFSIATIIALLTEETIPVTLSYFLAVIVAQSRVDSEVHSIMEVVAGAVFGTLLTILLFKVFV</sequence>
<evidence type="ECO:0000256" key="12">
    <source>
        <dbReference type="ARBA" id="ARBA00023136"/>
    </source>
</evidence>
<gene>
    <name evidence="21" type="primary">dgkA</name>
    <name evidence="21" type="ORF">CLLI_24070</name>
</gene>
<dbReference type="GO" id="GO:0005886">
    <property type="term" value="C:plasma membrane"/>
    <property type="evidence" value="ECO:0007669"/>
    <property type="project" value="UniProtKB-SubCell"/>
</dbReference>
<dbReference type="InterPro" id="IPR000326">
    <property type="entry name" value="PAP2/HPO"/>
</dbReference>
<protein>
    <submittedName>
        <fullName evidence="21">Undecaprenol kinase</fullName>
        <ecNumber evidence="21">2.7.1.66</ecNumber>
    </submittedName>
</protein>
<evidence type="ECO:0000256" key="19">
    <source>
        <dbReference type="SAM" id="Phobius"/>
    </source>
</evidence>
<dbReference type="SUPFAM" id="SSF48317">
    <property type="entry name" value="Acid phosphatase/Vanadium-dependent haloperoxidase"/>
    <property type="match status" value="1"/>
</dbReference>
<keyword evidence="9 17" id="KW-0067">ATP-binding</keyword>
<feature type="transmembrane region" description="Helical" evidence="19">
    <location>
        <begin position="232"/>
        <end position="253"/>
    </location>
</feature>
<dbReference type="PANTHER" id="PTHR34299:SF1">
    <property type="entry name" value="DIACYLGLYCEROL KINASE"/>
    <property type="match status" value="1"/>
</dbReference>
<keyword evidence="12 19" id="KW-0472">Membrane</keyword>
<organism evidence="21 22">
    <name type="scientific">Clostridium liquoris</name>
    <dbReference type="NCBI Taxonomy" id="1289519"/>
    <lineage>
        <taxon>Bacteria</taxon>
        <taxon>Bacillati</taxon>
        <taxon>Bacillota</taxon>
        <taxon>Clostridia</taxon>
        <taxon>Eubacteriales</taxon>
        <taxon>Clostridiaceae</taxon>
        <taxon>Clostridium</taxon>
    </lineage>
</organism>
<evidence type="ECO:0000256" key="15">
    <source>
        <dbReference type="PIRSR" id="PIRSR600829-1"/>
    </source>
</evidence>
<keyword evidence="10 19" id="KW-1133">Transmembrane helix</keyword>
<keyword evidence="13" id="KW-0594">Phospholipid biosynthesis</keyword>
<dbReference type="GO" id="GO:0008654">
    <property type="term" value="P:phospholipid biosynthetic process"/>
    <property type="evidence" value="ECO:0007669"/>
    <property type="project" value="UniProtKB-KW"/>
</dbReference>
<reference evidence="21 22" key="1">
    <citation type="submission" date="2018-03" db="EMBL/GenBank/DDBJ databases">
        <title>Genome sequence of Clostridium liquoris DSM 100320.</title>
        <authorList>
            <person name="Poehlein A."/>
            <person name="Daniel R."/>
        </authorList>
    </citation>
    <scope>NUCLEOTIDE SEQUENCE [LARGE SCALE GENOMIC DNA]</scope>
    <source>
        <strain evidence="21 22">DSM 100320</strain>
    </source>
</reference>
<evidence type="ECO:0000256" key="6">
    <source>
        <dbReference type="ARBA" id="ARBA00022692"/>
    </source>
</evidence>
<evidence type="ECO:0000256" key="5">
    <source>
        <dbReference type="ARBA" id="ARBA00022679"/>
    </source>
</evidence>
<evidence type="ECO:0000256" key="17">
    <source>
        <dbReference type="PIRSR" id="PIRSR600829-3"/>
    </source>
</evidence>
<feature type="binding site" evidence="17">
    <location>
        <position position="94"/>
    </location>
    <ligand>
        <name>ATP</name>
        <dbReference type="ChEBI" id="CHEBI:30616"/>
    </ligand>
</feature>
<dbReference type="CDD" id="cd14266">
    <property type="entry name" value="UDPK_IM_PAP2_like"/>
    <property type="match status" value="1"/>
</dbReference>
<keyword evidence="11" id="KW-0443">Lipid metabolism</keyword>
<evidence type="ECO:0000256" key="10">
    <source>
        <dbReference type="ARBA" id="ARBA00022989"/>
    </source>
</evidence>
<dbReference type="Gene3D" id="1.20.144.10">
    <property type="entry name" value="Phosphatidic acid phosphatase type 2/haloperoxidase"/>
    <property type="match status" value="1"/>
</dbReference>
<comment type="similarity">
    <text evidence="2">Belongs to the bacterial diacylglycerol kinase family.</text>
</comment>
<evidence type="ECO:0000256" key="7">
    <source>
        <dbReference type="ARBA" id="ARBA00022741"/>
    </source>
</evidence>
<keyword evidence="4" id="KW-0444">Lipid biosynthesis</keyword>
<evidence type="ECO:0000256" key="13">
    <source>
        <dbReference type="ARBA" id="ARBA00023209"/>
    </source>
</evidence>
<evidence type="ECO:0000256" key="9">
    <source>
        <dbReference type="ARBA" id="ARBA00022840"/>
    </source>
</evidence>
<dbReference type="InterPro" id="IPR036938">
    <property type="entry name" value="PAP2/HPO_sf"/>
</dbReference>
<feature type="binding site" evidence="18">
    <location>
        <position position="94"/>
    </location>
    <ligand>
        <name>a divalent metal cation</name>
        <dbReference type="ChEBI" id="CHEBI:60240"/>
    </ligand>
</feature>
<dbReference type="GO" id="GO:0046872">
    <property type="term" value="F:metal ion binding"/>
    <property type="evidence" value="ECO:0007669"/>
    <property type="project" value="UniProtKB-KW"/>
</dbReference>
<keyword evidence="14" id="KW-1208">Phospholipid metabolism</keyword>
<keyword evidence="5 21" id="KW-0808">Transferase</keyword>
<comment type="cofactor">
    <cofactor evidence="18">
        <name>Mg(2+)</name>
        <dbReference type="ChEBI" id="CHEBI:18420"/>
    </cofactor>
    <text evidence="18">Mn(2+), Zn(2+), Cd(2+) and Co(2+) support activity to lesser extents.</text>
</comment>
<dbReference type="AlphaFoldDB" id="A0A2T0B1A6"/>
<feature type="transmembrane region" description="Helical" evidence="19">
    <location>
        <begin position="73"/>
        <end position="93"/>
    </location>
</feature>
<dbReference type="GO" id="GO:0036433">
    <property type="term" value="F:di-trans, poly-cis-undecaprenol kinase activity"/>
    <property type="evidence" value="ECO:0007669"/>
    <property type="project" value="UniProtKB-EC"/>
</dbReference>
<dbReference type="Pfam" id="PF01569">
    <property type="entry name" value="PAP2"/>
    <property type="match status" value="1"/>
</dbReference>
<comment type="caution">
    <text evidence="21">The sequence shown here is derived from an EMBL/GenBank/DDBJ whole genome shotgun (WGS) entry which is preliminary data.</text>
</comment>
<keyword evidence="18" id="KW-0479">Metal-binding</keyword>
<evidence type="ECO:0000256" key="14">
    <source>
        <dbReference type="ARBA" id="ARBA00023264"/>
    </source>
</evidence>
<feature type="transmembrane region" description="Helical" evidence="19">
    <location>
        <begin position="113"/>
        <end position="134"/>
    </location>
</feature>
<evidence type="ECO:0000259" key="20">
    <source>
        <dbReference type="SMART" id="SM00014"/>
    </source>
</evidence>
<evidence type="ECO:0000256" key="18">
    <source>
        <dbReference type="PIRSR" id="PIRSR600829-4"/>
    </source>
</evidence>
<dbReference type="Proteomes" id="UP000239706">
    <property type="component" value="Unassembled WGS sequence"/>
</dbReference>
<evidence type="ECO:0000256" key="3">
    <source>
        <dbReference type="ARBA" id="ARBA00022475"/>
    </source>
</evidence>
<feature type="transmembrane region" description="Helical" evidence="19">
    <location>
        <begin position="155"/>
        <end position="175"/>
    </location>
</feature>
<evidence type="ECO:0000256" key="8">
    <source>
        <dbReference type="ARBA" id="ARBA00022777"/>
    </source>
</evidence>
<feature type="binding site" evidence="17">
    <location>
        <position position="34"/>
    </location>
    <ligand>
        <name>ATP</name>
        <dbReference type="ChEBI" id="CHEBI:30616"/>
    </ligand>
</feature>
<keyword evidence="22" id="KW-1185">Reference proteome</keyword>
<feature type="transmembrane region" description="Helical" evidence="19">
    <location>
        <begin position="195"/>
        <end position="220"/>
    </location>
</feature>
<dbReference type="InterPro" id="IPR000829">
    <property type="entry name" value="DAGK"/>
</dbReference>
<keyword evidence="18" id="KW-0460">Magnesium</keyword>
<dbReference type="EC" id="2.7.1.66" evidence="21"/>
<dbReference type="SMART" id="SM00014">
    <property type="entry name" value="acidPPc"/>
    <property type="match status" value="1"/>
</dbReference>
<keyword evidence="3" id="KW-1003">Cell membrane</keyword>
<feature type="binding site" evidence="16">
    <location>
        <position position="87"/>
    </location>
    <ligand>
        <name>substrate</name>
    </ligand>
</feature>
<evidence type="ECO:0000256" key="16">
    <source>
        <dbReference type="PIRSR" id="PIRSR600829-2"/>
    </source>
</evidence>
<evidence type="ECO:0000313" key="22">
    <source>
        <dbReference type="Proteomes" id="UP000239706"/>
    </source>
</evidence>
<feature type="domain" description="Phosphatidic acid phosphatase type 2/haloperoxidase" evidence="20">
    <location>
        <begin position="155"/>
        <end position="250"/>
    </location>
</feature>
<dbReference type="CDD" id="cd03383">
    <property type="entry name" value="PAP2_diacylglycerolkinase"/>
    <property type="match status" value="1"/>
</dbReference>
<dbReference type="PANTHER" id="PTHR34299">
    <property type="entry name" value="DIACYLGLYCEROL KINASE"/>
    <property type="match status" value="1"/>
</dbReference>
<evidence type="ECO:0000256" key="1">
    <source>
        <dbReference type="ARBA" id="ARBA00004651"/>
    </source>
</evidence>
<name>A0A2T0B1A6_9CLOT</name>
<keyword evidence="7 17" id="KW-0547">Nucleotide-binding</keyword>
<proteinExistence type="inferred from homology"/>
<keyword evidence="6 19" id="KW-0812">Transmembrane</keyword>
<evidence type="ECO:0000313" key="21">
    <source>
        <dbReference type="EMBL" id="PRR77237.1"/>
    </source>
</evidence>
<dbReference type="EMBL" id="PVXO01000066">
    <property type="protein sequence ID" value="PRR77237.1"/>
    <property type="molecule type" value="Genomic_DNA"/>
</dbReference>
<keyword evidence="8 21" id="KW-0418">Kinase</keyword>
<feature type="transmembrane region" description="Helical" evidence="19">
    <location>
        <begin position="49"/>
        <end position="66"/>
    </location>
</feature>
<accession>A0A2T0B1A6</accession>
<dbReference type="InterPro" id="IPR036945">
    <property type="entry name" value="DAGK_sf"/>
</dbReference>
<dbReference type="GO" id="GO:0005524">
    <property type="term" value="F:ATP binding"/>
    <property type="evidence" value="ECO:0007669"/>
    <property type="project" value="UniProtKB-KW"/>
</dbReference>
<evidence type="ECO:0000256" key="11">
    <source>
        <dbReference type="ARBA" id="ARBA00023098"/>
    </source>
</evidence>
<evidence type="ECO:0000256" key="4">
    <source>
        <dbReference type="ARBA" id="ARBA00022516"/>
    </source>
</evidence>
<feature type="active site" description="Proton acceptor" evidence="15">
    <location>
        <position position="87"/>
    </location>
</feature>
<evidence type="ECO:0000256" key="2">
    <source>
        <dbReference type="ARBA" id="ARBA00005967"/>
    </source>
</evidence>
<dbReference type="Gene3D" id="1.10.287.3610">
    <property type="match status" value="1"/>
</dbReference>